<keyword evidence="2" id="KW-1185">Reference proteome</keyword>
<name>U4LKB5_PYROM</name>
<reference evidence="1 2" key="1">
    <citation type="journal article" date="2013" name="PLoS Genet.">
        <title>The genome and development-dependent transcriptomes of Pyronema confluens: a window into fungal evolution.</title>
        <authorList>
            <person name="Traeger S."/>
            <person name="Altegoer F."/>
            <person name="Freitag M."/>
            <person name="Gabaldon T."/>
            <person name="Kempken F."/>
            <person name="Kumar A."/>
            <person name="Marcet-Houben M."/>
            <person name="Poggeler S."/>
            <person name="Stajich J.E."/>
            <person name="Nowrousian M."/>
        </authorList>
    </citation>
    <scope>NUCLEOTIDE SEQUENCE [LARGE SCALE GENOMIC DNA]</scope>
    <source>
        <strain evidence="2">CBS 100304</strain>
        <tissue evidence="1">Vegetative mycelium</tissue>
    </source>
</reference>
<organism evidence="1 2">
    <name type="scientific">Pyronema omphalodes (strain CBS 100304)</name>
    <name type="common">Pyronema confluens</name>
    <dbReference type="NCBI Taxonomy" id="1076935"/>
    <lineage>
        <taxon>Eukaryota</taxon>
        <taxon>Fungi</taxon>
        <taxon>Dikarya</taxon>
        <taxon>Ascomycota</taxon>
        <taxon>Pezizomycotina</taxon>
        <taxon>Pezizomycetes</taxon>
        <taxon>Pezizales</taxon>
        <taxon>Pyronemataceae</taxon>
        <taxon>Pyronema</taxon>
    </lineage>
</organism>
<evidence type="ECO:0000313" key="2">
    <source>
        <dbReference type="Proteomes" id="UP000018144"/>
    </source>
</evidence>
<sequence>MWFDSLKGIGTLLLMFDATYQDSHMGSE</sequence>
<dbReference type="AlphaFoldDB" id="U4LKB5"/>
<proteinExistence type="predicted"/>
<accession>U4LKB5</accession>
<dbReference type="EMBL" id="HF935890">
    <property type="protein sequence ID" value="CCX32554.1"/>
    <property type="molecule type" value="Genomic_DNA"/>
</dbReference>
<protein>
    <submittedName>
        <fullName evidence="1">Uncharacterized protein</fullName>
    </submittedName>
</protein>
<gene>
    <name evidence="1" type="ORF">PCON_13394</name>
</gene>
<evidence type="ECO:0000313" key="1">
    <source>
        <dbReference type="EMBL" id="CCX32554.1"/>
    </source>
</evidence>
<dbReference type="Proteomes" id="UP000018144">
    <property type="component" value="Unassembled WGS sequence"/>
</dbReference>